<feature type="compositionally biased region" description="Basic and acidic residues" evidence="1">
    <location>
        <begin position="330"/>
        <end position="345"/>
    </location>
</feature>
<reference evidence="3" key="1">
    <citation type="journal article" date="2020" name="Fungal Divers.">
        <title>Resolving the Mortierellaceae phylogeny through synthesis of multi-gene phylogenetics and phylogenomics.</title>
        <authorList>
            <person name="Vandepol N."/>
            <person name="Liber J."/>
            <person name="Desiro A."/>
            <person name="Na H."/>
            <person name="Kennedy M."/>
            <person name="Barry K."/>
            <person name="Grigoriev I.V."/>
            <person name="Miller A.N."/>
            <person name="O'Donnell K."/>
            <person name="Stajich J.E."/>
            <person name="Bonito G."/>
        </authorList>
    </citation>
    <scope>NUCLEOTIDE SEQUENCE</scope>
    <source>
        <strain evidence="3">BC1065</strain>
    </source>
</reference>
<dbReference type="GO" id="GO:0003682">
    <property type="term" value="F:chromatin binding"/>
    <property type="evidence" value="ECO:0007669"/>
    <property type="project" value="TreeGrafter"/>
</dbReference>
<dbReference type="AlphaFoldDB" id="A0A9P6QK94"/>
<dbReference type="InterPro" id="IPR009057">
    <property type="entry name" value="Homeodomain-like_sf"/>
</dbReference>
<feature type="compositionally biased region" description="Polar residues" evidence="1">
    <location>
        <begin position="33"/>
        <end position="59"/>
    </location>
</feature>
<comment type="caution">
    <text evidence="3">The sequence shown here is derived from an EMBL/GenBank/DDBJ whole genome shotgun (WGS) entry which is preliminary data.</text>
</comment>
<organism evidence="3 4">
    <name type="scientific">Actinomortierella ambigua</name>
    <dbReference type="NCBI Taxonomy" id="1343610"/>
    <lineage>
        <taxon>Eukaryota</taxon>
        <taxon>Fungi</taxon>
        <taxon>Fungi incertae sedis</taxon>
        <taxon>Mucoromycota</taxon>
        <taxon>Mortierellomycotina</taxon>
        <taxon>Mortierellomycetes</taxon>
        <taxon>Mortierellales</taxon>
        <taxon>Mortierellaceae</taxon>
        <taxon>Actinomortierella</taxon>
    </lineage>
</organism>
<dbReference type="SUPFAM" id="SSF46689">
    <property type="entry name" value="Homeodomain-like"/>
    <property type="match status" value="1"/>
</dbReference>
<dbReference type="GO" id="GO:0006357">
    <property type="term" value="P:regulation of transcription by RNA polymerase II"/>
    <property type="evidence" value="ECO:0007669"/>
    <property type="project" value="TreeGrafter"/>
</dbReference>
<evidence type="ECO:0000256" key="1">
    <source>
        <dbReference type="SAM" id="MobiDB-lite"/>
    </source>
</evidence>
<dbReference type="PANTHER" id="PTHR12374:SF21">
    <property type="entry name" value="SWIRM DOMAIN-CONTAINING PROTEIN FUN19-RELATED"/>
    <property type="match status" value="1"/>
</dbReference>
<dbReference type="Pfam" id="PF04433">
    <property type="entry name" value="SWIRM"/>
    <property type="match status" value="1"/>
</dbReference>
<dbReference type="FunFam" id="1.10.10.10:FF:000087">
    <property type="entry name" value="Transcriptional adapter 2"/>
    <property type="match status" value="1"/>
</dbReference>
<dbReference type="Proteomes" id="UP000807716">
    <property type="component" value="Unassembled WGS sequence"/>
</dbReference>
<gene>
    <name evidence="3" type="ORF">DFQ27_004007</name>
</gene>
<feature type="compositionally biased region" description="Low complexity" evidence="1">
    <location>
        <begin position="15"/>
        <end position="27"/>
    </location>
</feature>
<feature type="compositionally biased region" description="Low complexity" evidence="1">
    <location>
        <begin position="206"/>
        <end position="232"/>
    </location>
</feature>
<name>A0A9P6QK94_9FUNG</name>
<sequence length="509" mass="57217">MPQTYSSSLKEQHQQHQQQEQQLQQLQHHQHRQSLPSFRQFVHQTHSPETPQSCRFTSSAHDRRHSLPSFGQLVAQIQDLEERQRLPSLTDFVAGTPVALPWRGDQDMPLFYEHEDDGQIPASDGESTLMGTLRQQYQSKVDSISILAAAAAEIERDTDHSGAVHEYGQNSIQFPSTYNQSPTTSTASSFTDVSAKMFPRGSATHRSSSSSGNSSGSSRSSSSTGSSSQNSTWLWRHPTDNRWVQHKQTSPPKRDRPDDYQDHEMVAVKQEDEEDAHRAGLSMTTKRPHVDLPYKKRKSSLTFPHLASSRGNSSGSSSRVVKRSTESMTDETRSELQSEGDDHYHLQQPRQQHPAPQSLKVKKKRMSKPKDPNHVSPAGFRHGGERRVQEPDEVVEIPADVGPLSMLEASNFPKVTWKGTPLPVDGKPGAERLHPHEAEIASTLRLSPAQYLLCKKTLILASREFQSNHKVFRKTDAQKLCHVDVNKASKLWEVFTRIGWLAGNTDEDV</sequence>
<evidence type="ECO:0000313" key="3">
    <source>
        <dbReference type="EMBL" id="KAG0269323.1"/>
    </source>
</evidence>
<dbReference type="InterPro" id="IPR007526">
    <property type="entry name" value="SWIRM"/>
</dbReference>
<evidence type="ECO:0000313" key="4">
    <source>
        <dbReference type="Proteomes" id="UP000807716"/>
    </source>
</evidence>
<feature type="region of interest" description="Disordered" evidence="1">
    <location>
        <begin position="200"/>
        <end position="389"/>
    </location>
</feature>
<keyword evidence="4" id="KW-1185">Reference proteome</keyword>
<dbReference type="GO" id="GO:0006338">
    <property type="term" value="P:chromatin remodeling"/>
    <property type="evidence" value="ECO:0007669"/>
    <property type="project" value="TreeGrafter"/>
</dbReference>
<dbReference type="EMBL" id="JAAAJB010000028">
    <property type="protein sequence ID" value="KAG0269323.1"/>
    <property type="molecule type" value="Genomic_DNA"/>
</dbReference>
<dbReference type="PROSITE" id="PS50934">
    <property type="entry name" value="SWIRM"/>
    <property type="match status" value="1"/>
</dbReference>
<feature type="region of interest" description="Disordered" evidence="1">
    <location>
        <begin position="1"/>
        <end position="63"/>
    </location>
</feature>
<protein>
    <recommendedName>
        <fullName evidence="2">SWIRM domain-containing protein</fullName>
    </recommendedName>
</protein>
<dbReference type="InterPro" id="IPR036388">
    <property type="entry name" value="WH-like_DNA-bd_sf"/>
</dbReference>
<feature type="compositionally biased region" description="Low complexity" evidence="1">
    <location>
        <begin position="308"/>
        <end position="319"/>
    </location>
</feature>
<dbReference type="GO" id="GO:0070210">
    <property type="term" value="C:Rpd3L-Expanded complex"/>
    <property type="evidence" value="ECO:0007669"/>
    <property type="project" value="TreeGrafter"/>
</dbReference>
<feature type="domain" description="SWIRM" evidence="2">
    <location>
        <begin position="413"/>
        <end position="509"/>
    </location>
</feature>
<dbReference type="Gene3D" id="1.10.10.10">
    <property type="entry name" value="Winged helix-like DNA-binding domain superfamily/Winged helix DNA-binding domain"/>
    <property type="match status" value="1"/>
</dbReference>
<dbReference type="OrthoDB" id="5598695at2759"/>
<dbReference type="GO" id="GO:0003713">
    <property type="term" value="F:transcription coactivator activity"/>
    <property type="evidence" value="ECO:0007669"/>
    <property type="project" value="TreeGrafter"/>
</dbReference>
<dbReference type="PANTHER" id="PTHR12374">
    <property type="entry name" value="TRANSCRIPTIONAL ADAPTOR 2 ADA2 -RELATED"/>
    <property type="match status" value="1"/>
</dbReference>
<evidence type="ECO:0000259" key="2">
    <source>
        <dbReference type="PROSITE" id="PS50934"/>
    </source>
</evidence>
<proteinExistence type="predicted"/>
<accession>A0A9P6QK94</accession>
<feature type="compositionally biased region" description="Basic and acidic residues" evidence="1">
    <location>
        <begin position="252"/>
        <end position="278"/>
    </location>
</feature>